<sequence length="53" mass="6167">MLGLVGMLSPTFLFKKNQTLLTSFPKAFPESELEINERLHRFALELNDHLHKN</sequence>
<gene>
    <name evidence="1" type="ORF">SDC9_210940</name>
</gene>
<accession>A0A645JHL9</accession>
<name>A0A645JHL9_9ZZZZ</name>
<comment type="caution">
    <text evidence="1">The sequence shown here is derived from an EMBL/GenBank/DDBJ whole genome shotgun (WGS) entry which is preliminary data.</text>
</comment>
<dbReference type="EMBL" id="VSSQ01142219">
    <property type="protein sequence ID" value="MPN63185.1"/>
    <property type="molecule type" value="Genomic_DNA"/>
</dbReference>
<organism evidence="1">
    <name type="scientific">bioreactor metagenome</name>
    <dbReference type="NCBI Taxonomy" id="1076179"/>
    <lineage>
        <taxon>unclassified sequences</taxon>
        <taxon>metagenomes</taxon>
        <taxon>ecological metagenomes</taxon>
    </lineage>
</organism>
<evidence type="ECO:0000313" key="1">
    <source>
        <dbReference type="EMBL" id="MPN63185.1"/>
    </source>
</evidence>
<dbReference type="AlphaFoldDB" id="A0A645JHL9"/>
<protein>
    <submittedName>
        <fullName evidence="1">Uncharacterized protein</fullName>
    </submittedName>
</protein>
<reference evidence="1" key="1">
    <citation type="submission" date="2019-08" db="EMBL/GenBank/DDBJ databases">
        <authorList>
            <person name="Kucharzyk K."/>
            <person name="Murdoch R.W."/>
            <person name="Higgins S."/>
            <person name="Loffler F."/>
        </authorList>
    </citation>
    <scope>NUCLEOTIDE SEQUENCE</scope>
</reference>
<proteinExistence type="predicted"/>